<name>A0ACC0U800_9AGAM</name>
<gene>
    <name evidence="1" type="ORF">F5148DRAFT_1284935</name>
</gene>
<dbReference type="EMBL" id="JAGFNK010000116">
    <property type="protein sequence ID" value="KAI9507655.1"/>
    <property type="molecule type" value="Genomic_DNA"/>
</dbReference>
<protein>
    <submittedName>
        <fullName evidence="1">Uncharacterized protein</fullName>
    </submittedName>
</protein>
<reference evidence="1" key="1">
    <citation type="submission" date="2021-03" db="EMBL/GenBank/DDBJ databases">
        <title>Evolutionary priming and transition to the ectomycorrhizal habit in an iconic lineage of mushroom-forming fungi: is preadaptation a requirement?</title>
        <authorList>
            <consortium name="DOE Joint Genome Institute"/>
            <person name="Looney B.P."/>
            <person name="Miyauchi S."/>
            <person name="Morin E."/>
            <person name="Drula E."/>
            <person name="Courty P.E."/>
            <person name="Chicoki N."/>
            <person name="Fauchery L."/>
            <person name="Kohler A."/>
            <person name="Kuo A."/>
            <person name="LaButti K."/>
            <person name="Pangilinan J."/>
            <person name="Lipzen A."/>
            <person name="Riley R."/>
            <person name="Andreopoulos W."/>
            <person name="He G."/>
            <person name="Johnson J."/>
            <person name="Barry K.W."/>
            <person name="Grigoriev I.V."/>
            <person name="Nagy L."/>
            <person name="Hibbett D."/>
            <person name="Henrissat B."/>
            <person name="Matheny P.B."/>
            <person name="Labbe J."/>
            <person name="Martin A.F."/>
        </authorList>
    </citation>
    <scope>NUCLEOTIDE SEQUENCE</scope>
    <source>
        <strain evidence="1">BPL698</strain>
    </source>
</reference>
<comment type="caution">
    <text evidence="1">The sequence shown here is derived from an EMBL/GenBank/DDBJ whole genome shotgun (WGS) entry which is preliminary data.</text>
</comment>
<dbReference type="Proteomes" id="UP001207468">
    <property type="component" value="Unassembled WGS sequence"/>
</dbReference>
<proteinExistence type="predicted"/>
<evidence type="ECO:0000313" key="1">
    <source>
        <dbReference type="EMBL" id="KAI9507655.1"/>
    </source>
</evidence>
<organism evidence="1 2">
    <name type="scientific">Russula earlei</name>
    <dbReference type="NCBI Taxonomy" id="71964"/>
    <lineage>
        <taxon>Eukaryota</taxon>
        <taxon>Fungi</taxon>
        <taxon>Dikarya</taxon>
        <taxon>Basidiomycota</taxon>
        <taxon>Agaricomycotina</taxon>
        <taxon>Agaricomycetes</taxon>
        <taxon>Russulales</taxon>
        <taxon>Russulaceae</taxon>
        <taxon>Russula</taxon>
    </lineage>
</organism>
<keyword evidence="2" id="KW-1185">Reference proteome</keyword>
<sequence length="127" mass="13982">MRTSGSAHVLALFCLAIGIAPLFAHASATHFDKRGLFGNAETVESISQKTHNNAALMFADIIAAQLAHGHNAPIPDQVRKNFGTRYKDMSQLEKTLQKIHYGNPTEHSKETLAQLRAYKDVAGQFKH</sequence>
<accession>A0ACC0U800</accession>
<evidence type="ECO:0000313" key="2">
    <source>
        <dbReference type="Proteomes" id="UP001207468"/>
    </source>
</evidence>